<evidence type="ECO:0000313" key="1">
    <source>
        <dbReference type="Proteomes" id="UP000189701"/>
    </source>
</evidence>
<evidence type="ECO:0000313" key="2">
    <source>
        <dbReference type="RefSeq" id="XP_009780251.1"/>
    </source>
</evidence>
<proteinExistence type="predicted"/>
<keyword evidence="1" id="KW-1185">Reference proteome</keyword>
<dbReference type="Proteomes" id="UP000189701">
    <property type="component" value="Unplaced"/>
</dbReference>
<organism evidence="1 2">
    <name type="scientific">Nicotiana sylvestris</name>
    <name type="common">Wood tobacco</name>
    <name type="synonym">South American tobacco</name>
    <dbReference type="NCBI Taxonomy" id="4096"/>
    <lineage>
        <taxon>Eukaryota</taxon>
        <taxon>Viridiplantae</taxon>
        <taxon>Streptophyta</taxon>
        <taxon>Embryophyta</taxon>
        <taxon>Tracheophyta</taxon>
        <taxon>Spermatophyta</taxon>
        <taxon>Magnoliopsida</taxon>
        <taxon>eudicotyledons</taxon>
        <taxon>Gunneridae</taxon>
        <taxon>Pentapetalae</taxon>
        <taxon>asterids</taxon>
        <taxon>lamiids</taxon>
        <taxon>Solanales</taxon>
        <taxon>Solanaceae</taxon>
        <taxon>Nicotianoideae</taxon>
        <taxon>Nicotianeae</taxon>
        <taxon>Nicotiana</taxon>
    </lineage>
</organism>
<dbReference type="eggNOG" id="KOG4197">
    <property type="taxonomic scope" value="Eukaryota"/>
</dbReference>
<accession>A0A1U7WSG3</accession>
<reference evidence="2" key="2">
    <citation type="submission" date="2025-08" db="UniProtKB">
        <authorList>
            <consortium name="RefSeq"/>
        </authorList>
    </citation>
    <scope>IDENTIFICATION</scope>
    <source>
        <tissue evidence="2">Leaf</tissue>
    </source>
</reference>
<gene>
    <name evidence="2" type="primary">LOC104229325</name>
</gene>
<dbReference type="RefSeq" id="XP_009780251.1">
    <property type="nucleotide sequence ID" value="XM_009781949.1"/>
</dbReference>
<protein>
    <submittedName>
        <fullName evidence="2">Uncharacterized protein LOC104229325</fullName>
    </submittedName>
</protein>
<reference evidence="1" key="1">
    <citation type="journal article" date="2013" name="Genome Biol.">
        <title>Reference genomes and transcriptomes of Nicotiana sylvestris and Nicotiana tomentosiformis.</title>
        <authorList>
            <person name="Sierro N."/>
            <person name="Battey J.N."/>
            <person name="Ouadi S."/>
            <person name="Bovet L."/>
            <person name="Goepfert S."/>
            <person name="Bakaher N."/>
            <person name="Peitsch M.C."/>
            <person name="Ivanov N.V."/>
        </authorList>
    </citation>
    <scope>NUCLEOTIDE SEQUENCE [LARGE SCALE GENOMIC DNA]</scope>
</reference>
<dbReference type="Pfam" id="PF07939">
    <property type="entry name" value="DUF1685"/>
    <property type="match status" value="1"/>
</dbReference>
<dbReference type="AlphaFoldDB" id="A0A1U7WSG3"/>
<sequence length="100" mass="11689">MSEREALLLLFKQKSWSPDMLREEAWLKQKGNYRTKLVDRRRSKRISRDNCQYGGNVLALDPKLTETFPALELYQAVNKQYNNTLARTKTTEFGSNTTTD</sequence>
<name>A0A1U7WSG3_NICSY</name>
<dbReference type="InterPro" id="IPR012881">
    <property type="entry name" value="DUF1685"/>
</dbReference>